<organism evidence="1 2">
    <name type="scientific">Caerostris extrusa</name>
    <name type="common">Bark spider</name>
    <name type="synonym">Caerostris bankana</name>
    <dbReference type="NCBI Taxonomy" id="172846"/>
    <lineage>
        <taxon>Eukaryota</taxon>
        <taxon>Metazoa</taxon>
        <taxon>Ecdysozoa</taxon>
        <taxon>Arthropoda</taxon>
        <taxon>Chelicerata</taxon>
        <taxon>Arachnida</taxon>
        <taxon>Araneae</taxon>
        <taxon>Araneomorphae</taxon>
        <taxon>Entelegynae</taxon>
        <taxon>Araneoidea</taxon>
        <taxon>Araneidae</taxon>
        <taxon>Caerostris</taxon>
    </lineage>
</organism>
<accession>A0AAV4MK69</accession>
<sequence length="75" mass="8474">MSWDAAKEKKLQRSSAQYDIRRALSMVPSQCSRDRIIMDKSLLSCYSCEGPGDIKEKCQNPTVQGDGVNRQHLTL</sequence>
<dbReference type="Proteomes" id="UP001054945">
    <property type="component" value="Unassembled WGS sequence"/>
</dbReference>
<comment type="caution">
    <text evidence="1">The sequence shown here is derived from an EMBL/GenBank/DDBJ whole genome shotgun (WGS) entry which is preliminary data.</text>
</comment>
<evidence type="ECO:0000313" key="1">
    <source>
        <dbReference type="EMBL" id="GIX72240.1"/>
    </source>
</evidence>
<evidence type="ECO:0000313" key="2">
    <source>
        <dbReference type="Proteomes" id="UP001054945"/>
    </source>
</evidence>
<dbReference type="EMBL" id="BPLR01019829">
    <property type="protein sequence ID" value="GIX72240.1"/>
    <property type="molecule type" value="Genomic_DNA"/>
</dbReference>
<keyword evidence="2" id="KW-1185">Reference proteome</keyword>
<dbReference type="AlphaFoldDB" id="A0AAV4MK69"/>
<gene>
    <name evidence="1" type="ORF">CEXT_560341</name>
</gene>
<protein>
    <submittedName>
        <fullName evidence="1">Uncharacterized protein</fullName>
    </submittedName>
</protein>
<proteinExistence type="predicted"/>
<name>A0AAV4MK69_CAEEX</name>
<reference evidence="1 2" key="1">
    <citation type="submission" date="2021-06" db="EMBL/GenBank/DDBJ databases">
        <title>Caerostris extrusa draft genome.</title>
        <authorList>
            <person name="Kono N."/>
            <person name="Arakawa K."/>
        </authorList>
    </citation>
    <scope>NUCLEOTIDE SEQUENCE [LARGE SCALE GENOMIC DNA]</scope>
</reference>